<sequence length="140" mass="15022">MKKIFITAVLLLVFGMSELAAQSFKVIVNEANATESISKKDLSDIFLKKKTKWNSGSDITPVDQGIRSTTRAAFSLEVHGQSIGSIRSYWQQAAFSGAGTAPLERSSDADVIAFVKSYPDAVGYVSEAADVSGVKVLTIE</sequence>
<dbReference type="Gene3D" id="3.40.190.10">
    <property type="entry name" value="Periplasmic binding protein-like II"/>
    <property type="match status" value="1"/>
</dbReference>
<evidence type="ECO:0000313" key="3">
    <source>
        <dbReference type="EMBL" id="MCP9291302.1"/>
    </source>
</evidence>
<protein>
    <submittedName>
        <fullName evidence="3">Substrate-binding domain-containing protein</fullName>
    </submittedName>
</protein>
<dbReference type="EMBL" id="JANDBC010000001">
    <property type="protein sequence ID" value="MCP9291302.1"/>
    <property type="molecule type" value="Genomic_DNA"/>
</dbReference>
<organism evidence="3 4">
    <name type="scientific">Gracilimonas sediminicola</name>
    <dbReference type="NCBI Taxonomy" id="2952158"/>
    <lineage>
        <taxon>Bacteria</taxon>
        <taxon>Pseudomonadati</taxon>
        <taxon>Balneolota</taxon>
        <taxon>Balneolia</taxon>
        <taxon>Balneolales</taxon>
        <taxon>Balneolaceae</taxon>
        <taxon>Gracilimonas</taxon>
    </lineage>
</organism>
<dbReference type="InterPro" id="IPR024370">
    <property type="entry name" value="PBP_domain"/>
</dbReference>
<feature type="signal peptide" evidence="1">
    <location>
        <begin position="1"/>
        <end position="20"/>
    </location>
</feature>
<dbReference type="RefSeq" id="WP_255134123.1">
    <property type="nucleotide sequence ID" value="NZ_JANDBC010000001.1"/>
</dbReference>
<proteinExistence type="predicted"/>
<dbReference type="Pfam" id="PF12849">
    <property type="entry name" value="PBP_like_2"/>
    <property type="match status" value="1"/>
</dbReference>
<keyword evidence="4" id="KW-1185">Reference proteome</keyword>
<evidence type="ECO:0000259" key="2">
    <source>
        <dbReference type="Pfam" id="PF12849"/>
    </source>
</evidence>
<evidence type="ECO:0000313" key="4">
    <source>
        <dbReference type="Proteomes" id="UP001139125"/>
    </source>
</evidence>
<feature type="chain" id="PRO_5040962702" evidence="1">
    <location>
        <begin position="21"/>
        <end position="140"/>
    </location>
</feature>
<name>A0A9X2L2Y2_9BACT</name>
<dbReference type="SUPFAM" id="SSF53850">
    <property type="entry name" value="Periplasmic binding protein-like II"/>
    <property type="match status" value="1"/>
</dbReference>
<keyword evidence="1" id="KW-0732">Signal</keyword>
<dbReference type="AlphaFoldDB" id="A0A9X2L2Y2"/>
<comment type="caution">
    <text evidence="3">The sequence shown here is derived from an EMBL/GenBank/DDBJ whole genome shotgun (WGS) entry which is preliminary data.</text>
</comment>
<accession>A0A9X2L2Y2</accession>
<dbReference type="Proteomes" id="UP001139125">
    <property type="component" value="Unassembled WGS sequence"/>
</dbReference>
<evidence type="ECO:0000256" key="1">
    <source>
        <dbReference type="SAM" id="SignalP"/>
    </source>
</evidence>
<gene>
    <name evidence="3" type="ORF">NM125_06880</name>
</gene>
<feature type="domain" description="PBP" evidence="2">
    <location>
        <begin position="23"/>
        <end position="128"/>
    </location>
</feature>
<reference evidence="3" key="1">
    <citation type="submission" date="2022-06" db="EMBL/GenBank/DDBJ databases">
        <title>Gracilimonas sp. CAU 1638 isolated from sea sediment.</title>
        <authorList>
            <person name="Kim W."/>
        </authorList>
    </citation>
    <scope>NUCLEOTIDE SEQUENCE</scope>
    <source>
        <strain evidence="3">CAU 1638</strain>
    </source>
</reference>